<dbReference type="AlphaFoldDB" id="A0A2W7MYN3"/>
<dbReference type="InterPro" id="IPR050807">
    <property type="entry name" value="TransReg_Diox_bact_type"/>
</dbReference>
<dbReference type="PROSITE" id="PS50943">
    <property type="entry name" value="HTH_CROC1"/>
    <property type="match status" value="1"/>
</dbReference>
<dbReference type="GO" id="GO:0003700">
    <property type="term" value="F:DNA-binding transcription factor activity"/>
    <property type="evidence" value="ECO:0007669"/>
    <property type="project" value="TreeGrafter"/>
</dbReference>
<keyword evidence="1" id="KW-0238">DNA-binding</keyword>
<evidence type="ECO:0000256" key="1">
    <source>
        <dbReference type="ARBA" id="ARBA00023125"/>
    </source>
</evidence>
<protein>
    <submittedName>
        <fullName evidence="3">Helix-turn-helix protein</fullName>
    </submittedName>
</protein>
<dbReference type="CDD" id="cd02209">
    <property type="entry name" value="cupin_XRE_C"/>
    <property type="match status" value="1"/>
</dbReference>
<dbReference type="Gene3D" id="1.10.260.40">
    <property type="entry name" value="lambda repressor-like DNA-binding domains"/>
    <property type="match status" value="1"/>
</dbReference>
<dbReference type="SUPFAM" id="SSF47413">
    <property type="entry name" value="lambda repressor-like DNA-binding domains"/>
    <property type="match status" value="1"/>
</dbReference>
<dbReference type="GO" id="GO:0005829">
    <property type="term" value="C:cytosol"/>
    <property type="evidence" value="ECO:0007669"/>
    <property type="project" value="TreeGrafter"/>
</dbReference>
<organism evidence="3 4">
    <name type="scientific">Breznakibacter xylanolyticus</name>
    <dbReference type="NCBI Taxonomy" id="990"/>
    <lineage>
        <taxon>Bacteria</taxon>
        <taxon>Pseudomonadati</taxon>
        <taxon>Bacteroidota</taxon>
        <taxon>Bacteroidia</taxon>
        <taxon>Marinilabiliales</taxon>
        <taxon>Marinilabiliaceae</taxon>
        <taxon>Breznakibacter</taxon>
    </lineage>
</organism>
<sequence>MYFKVSKTNDMESSTIEIAERLRGLRESLNISVEQMAERCQLEAQQYQQYETGHQDIPIGVLHTIAHACHIELTALLSGEEPLMHAYALTRKMQGPSIDRIAAYEYESLAANFKQRKADPFLVTVAPVDAHTPMSLNRHAGQEFNYILKGRLKLLLNGKEMILETGDSIYFDANQPHGMIALDNQDCQFLAVII</sequence>
<dbReference type="Pfam" id="PF07883">
    <property type="entry name" value="Cupin_2"/>
    <property type="match status" value="1"/>
</dbReference>
<reference evidence="3 4" key="1">
    <citation type="submission" date="2018-06" db="EMBL/GenBank/DDBJ databases">
        <title>Genomic Encyclopedia of Archaeal and Bacterial Type Strains, Phase II (KMG-II): from individual species to whole genera.</title>
        <authorList>
            <person name="Goeker M."/>
        </authorList>
    </citation>
    <scope>NUCLEOTIDE SEQUENCE [LARGE SCALE GENOMIC DNA]</scope>
    <source>
        <strain evidence="3 4">DSM 6779</strain>
    </source>
</reference>
<keyword evidence="4" id="KW-1185">Reference proteome</keyword>
<dbReference type="PANTHER" id="PTHR46797">
    <property type="entry name" value="HTH-TYPE TRANSCRIPTIONAL REGULATOR"/>
    <property type="match status" value="1"/>
</dbReference>
<dbReference type="Pfam" id="PF13560">
    <property type="entry name" value="HTH_31"/>
    <property type="match status" value="1"/>
</dbReference>
<dbReference type="EMBL" id="QKZK01000027">
    <property type="protein sequence ID" value="PZX13058.1"/>
    <property type="molecule type" value="Genomic_DNA"/>
</dbReference>
<name>A0A2W7MYN3_9BACT</name>
<feature type="domain" description="HTH cro/C1-type" evidence="2">
    <location>
        <begin position="22"/>
        <end position="76"/>
    </location>
</feature>
<dbReference type="PANTHER" id="PTHR46797:SF19">
    <property type="entry name" value="BLL2473 PROTEIN"/>
    <property type="match status" value="1"/>
</dbReference>
<proteinExistence type="predicted"/>
<accession>A0A2W7MYN3</accession>
<dbReference type="InterPro" id="IPR013096">
    <property type="entry name" value="Cupin_2"/>
</dbReference>
<dbReference type="CDD" id="cd00093">
    <property type="entry name" value="HTH_XRE"/>
    <property type="match status" value="1"/>
</dbReference>
<dbReference type="Proteomes" id="UP000249239">
    <property type="component" value="Unassembled WGS sequence"/>
</dbReference>
<dbReference type="GO" id="GO:0003677">
    <property type="term" value="F:DNA binding"/>
    <property type="evidence" value="ECO:0007669"/>
    <property type="project" value="UniProtKB-KW"/>
</dbReference>
<dbReference type="InterPro" id="IPR011051">
    <property type="entry name" value="RmlC_Cupin_sf"/>
</dbReference>
<dbReference type="SMART" id="SM00530">
    <property type="entry name" value="HTH_XRE"/>
    <property type="match status" value="1"/>
</dbReference>
<evidence type="ECO:0000313" key="4">
    <source>
        <dbReference type="Proteomes" id="UP000249239"/>
    </source>
</evidence>
<dbReference type="InterPro" id="IPR001387">
    <property type="entry name" value="Cro/C1-type_HTH"/>
</dbReference>
<gene>
    <name evidence="3" type="ORF">LX69_02718</name>
</gene>
<dbReference type="InterPro" id="IPR014710">
    <property type="entry name" value="RmlC-like_jellyroll"/>
</dbReference>
<evidence type="ECO:0000313" key="3">
    <source>
        <dbReference type="EMBL" id="PZX13058.1"/>
    </source>
</evidence>
<comment type="caution">
    <text evidence="3">The sequence shown here is derived from an EMBL/GenBank/DDBJ whole genome shotgun (WGS) entry which is preliminary data.</text>
</comment>
<dbReference type="Gene3D" id="2.60.120.10">
    <property type="entry name" value="Jelly Rolls"/>
    <property type="match status" value="1"/>
</dbReference>
<evidence type="ECO:0000259" key="2">
    <source>
        <dbReference type="PROSITE" id="PS50943"/>
    </source>
</evidence>
<dbReference type="SUPFAM" id="SSF51182">
    <property type="entry name" value="RmlC-like cupins"/>
    <property type="match status" value="1"/>
</dbReference>
<dbReference type="InterPro" id="IPR010982">
    <property type="entry name" value="Lambda_DNA-bd_dom_sf"/>
</dbReference>